<dbReference type="PATRIC" id="fig|1458461.3.peg.1984"/>
<evidence type="ECO:0000313" key="5">
    <source>
        <dbReference type="Proteomes" id="UP000032160"/>
    </source>
</evidence>
<evidence type="ECO:0000313" key="4">
    <source>
        <dbReference type="EMBL" id="CDO60191.1"/>
    </source>
</evidence>
<name>X5MNK6_9HYPH</name>
<dbReference type="HOGENOM" id="CLU_140854_4_1_5"/>
<dbReference type="KEGG" id="pect:BN1012_Phect1978"/>
<keyword evidence="2" id="KW-0812">Transmembrane</keyword>
<dbReference type="NCBIfam" id="TIGR03647">
    <property type="entry name" value="Na_symport_sm"/>
    <property type="match status" value="1"/>
</dbReference>
<keyword evidence="2" id="KW-1133">Transmembrane helix</keyword>
<keyword evidence="5" id="KW-1185">Reference proteome</keyword>
<organism evidence="4 5">
    <name type="scientific">Candidatus Phaeomarinibacter ectocarpi</name>
    <dbReference type="NCBI Taxonomy" id="1458461"/>
    <lineage>
        <taxon>Bacteria</taxon>
        <taxon>Pseudomonadati</taxon>
        <taxon>Pseudomonadota</taxon>
        <taxon>Alphaproteobacteria</taxon>
        <taxon>Hyphomicrobiales</taxon>
        <taxon>Parvibaculaceae</taxon>
        <taxon>Candidatus Phaeomarinibacter</taxon>
    </lineage>
</organism>
<protein>
    <submittedName>
        <fullName evidence="4">FIG152265: Sodium:solute symporter associated protein</fullName>
    </submittedName>
</protein>
<dbReference type="Pfam" id="PF13937">
    <property type="entry name" value="DUF4212"/>
    <property type="match status" value="1"/>
</dbReference>
<evidence type="ECO:0000256" key="2">
    <source>
        <dbReference type="SAM" id="Phobius"/>
    </source>
</evidence>
<dbReference type="OrthoDB" id="9797746at2"/>
<feature type="transmembrane region" description="Helical" evidence="2">
    <location>
        <begin position="47"/>
        <end position="67"/>
    </location>
</feature>
<feature type="domain" description="Sodium symporter small subunit" evidence="3">
    <location>
        <begin position="38"/>
        <end position="114"/>
    </location>
</feature>
<feature type="region of interest" description="Disordered" evidence="1">
    <location>
        <begin position="1"/>
        <end position="25"/>
    </location>
</feature>
<dbReference type="EMBL" id="HG966617">
    <property type="protein sequence ID" value="CDO60191.1"/>
    <property type="molecule type" value="Genomic_DNA"/>
</dbReference>
<reference evidence="4 5" key="1">
    <citation type="journal article" date="2014" name="Front. Genet.">
        <title>Genome and metabolic network of "Candidatus Phaeomarinobacter ectocarpi" Ec32, a new candidate genus of Alphaproteobacteria frequently associated with brown algae.</title>
        <authorList>
            <person name="Dittami S.M."/>
            <person name="Barbeyron T."/>
            <person name="Boyen C."/>
            <person name="Cambefort J."/>
            <person name="Collet G."/>
            <person name="Delage L."/>
            <person name="Gobet A."/>
            <person name="Groisillier A."/>
            <person name="Leblanc C."/>
            <person name="Michel G."/>
            <person name="Scornet D."/>
            <person name="Siegel A."/>
            <person name="Tapia J.E."/>
            <person name="Tonon T."/>
        </authorList>
    </citation>
    <scope>NUCLEOTIDE SEQUENCE [LARGE SCALE GENOMIC DNA]</scope>
    <source>
        <strain evidence="4 5">Ec32</strain>
    </source>
</reference>
<dbReference type="RefSeq" id="WP_081826480.1">
    <property type="nucleotide sequence ID" value="NZ_HG966617.1"/>
</dbReference>
<dbReference type="AlphaFoldDB" id="X5MNK6"/>
<sequence length="116" mass="13339">MSNTQGGDGDKNVYHHEGGNRPAHDHHDAEVLSEQNVRGYWHANLRLLGILLVIWFVVSFGFGILFAEPLNSIQFFGFKLGFWWAQQGSIYVFIGLIAYYVFAMKRIDRRYGVDDD</sequence>
<feature type="transmembrane region" description="Helical" evidence="2">
    <location>
        <begin position="82"/>
        <end position="102"/>
    </location>
</feature>
<dbReference type="InterPro" id="IPR019886">
    <property type="entry name" value="Na_symporter_ssu"/>
</dbReference>
<dbReference type="STRING" id="1458461.BN1012_Phect1978"/>
<keyword evidence="2" id="KW-0472">Membrane</keyword>
<evidence type="ECO:0000259" key="3">
    <source>
        <dbReference type="Pfam" id="PF13937"/>
    </source>
</evidence>
<evidence type="ECO:0000256" key="1">
    <source>
        <dbReference type="SAM" id="MobiDB-lite"/>
    </source>
</evidence>
<feature type="compositionally biased region" description="Basic and acidic residues" evidence="1">
    <location>
        <begin position="8"/>
        <end position="25"/>
    </location>
</feature>
<dbReference type="Proteomes" id="UP000032160">
    <property type="component" value="Chromosome I"/>
</dbReference>
<proteinExistence type="predicted"/>
<gene>
    <name evidence="4" type="ORF">BN1012_Phect1978</name>
</gene>
<accession>X5MNK6</accession>